<dbReference type="PROSITE" id="PS51907">
    <property type="entry name" value="ZF_UBZ3"/>
    <property type="match status" value="1"/>
</dbReference>
<dbReference type="GO" id="GO:0003684">
    <property type="term" value="F:damaged DNA binding"/>
    <property type="evidence" value="ECO:0007669"/>
    <property type="project" value="InterPro"/>
</dbReference>
<dbReference type="GO" id="GO:0008270">
    <property type="term" value="F:zinc ion binding"/>
    <property type="evidence" value="ECO:0007669"/>
    <property type="project" value="UniProtKB-KW"/>
</dbReference>
<dbReference type="Pfam" id="PF21704">
    <property type="entry name" value="POLH-Rev1_HhH"/>
    <property type="match status" value="1"/>
</dbReference>
<keyword evidence="12" id="KW-0460">Magnesium</keyword>
<dbReference type="InterPro" id="IPR036775">
    <property type="entry name" value="DNA_pol_Y-fam_lit_finger_sf"/>
</dbReference>
<reference evidence="21" key="1">
    <citation type="journal article" date="2023" name="G3 (Bethesda)">
        <title>A reference genome for the long-term kleptoplast-retaining sea slug Elysia crispata morphotype clarki.</title>
        <authorList>
            <person name="Eastman K.E."/>
            <person name="Pendleton A.L."/>
            <person name="Shaikh M.A."/>
            <person name="Suttiyut T."/>
            <person name="Ogas R."/>
            <person name="Tomko P."/>
            <person name="Gavelis G."/>
            <person name="Widhalm J.R."/>
            <person name="Wisecaver J.H."/>
        </authorList>
    </citation>
    <scope>NUCLEOTIDE SEQUENCE</scope>
    <source>
        <strain evidence="21">ECLA1</strain>
    </source>
</reference>
<dbReference type="Proteomes" id="UP001283361">
    <property type="component" value="Unassembled WGS sequence"/>
</dbReference>
<dbReference type="InterPro" id="IPR043502">
    <property type="entry name" value="DNA/RNA_pol_sf"/>
</dbReference>
<accession>A0AAE1ARX5</accession>
<dbReference type="FunFam" id="3.30.1490.100:FF:000007">
    <property type="entry name" value="DNA polymerase eta"/>
    <property type="match status" value="1"/>
</dbReference>
<comment type="caution">
    <text evidence="21">The sequence shown here is derived from an EMBL/GenBank/DDBJ whole genome shotgun (WGS) entry which is preliminary data.</text>
</comment>
<dbReference type="InterPro" id="IPR001126">
    <property type="entry name" value="UmuC"/>
</dbReference>
<feature type="domain" description="UBZ3-type" evidence="20">
    <location>
        <begin position="678"/>
        <end position="712"/>
    </location>
</feature>
<dbReference type="Gene3D" id="3.30.70.270">
    <property type="match status" value="1"/>
</dbReference>
<dbReference type="FunFam" id="1.10.150.20:FF:000014">
    <property type="entry name" value="Polymerase (DNA directed), eta"/>
    <property type="match status" value="1"/>
</dbReference>
<organism evidence="21 22">
    <name type="scientific">Elysia crispata</name>
    <name type="common">lettuce slug</name>
    <dbReference type="NCBI Taxonomy" id="231223"/>
    <lineage>
        <taxon>Eukaryota</taxon>
        <taxon>Metazoa</taxon>
        <taxon>Spiralia</taxon>
        <taxon>Lophotrochozoa</taxon>
        <taxon>Mollusca</taxon>
        <taxon>Gastropoda</taxon>
        <taxon>Heterobranchia</taxon>
        <taxon>Euthyneura</taxon>
        <taxon>Panpulmonata</taxon>
        <taxon>Sacoglossa</taxon>
        <taxon>Placobranchoidea</taxon>
        <taxon>Plakobranchidae</taxon>
        <taxon>Elysia</taxon>
    </lineage>
</organism>
<dbReference type="Pfam" id="PF18439">
    <property type="entry name" value="zf_UBZ"/>
    <property type="match status" value="1"/>
</dbReference>
<evidence type="ECO:0000256" key="7">
    <source>
        <dbReference type="ARBA" id="ARBA00022695"/>
    </source>
</evidence>
<evidence type="ECO:0000313" key="21">
    <source>
        <dbReference type="EMBL" id="KAK3792935.1"/>
    </source>
</evidence>
<evidence type="ECO:0000256" key="10">
    <source>
        <dbReference type="ARBA" id="ARBA00022771"/>
    </source>
</evidence>
<dbReference type="InterPro" id="IPR017961">
    <property type="entry name" value="DNA_pol_Y-fam_little_finger"/>
</dbReference>
<dbReference type="GO" id="GO:0042276">
    <property type="term" value="P:error-prone translesion synthesis"/>
    <property type="evidence" value="ECO:0007669"/>
    <property type="project" value="TreeGrafter"/>
</dbReference>
<comment type="cofactor">
    <cofactor evidence="2">
        <name>Mg(2+)</name>
        <dbReference type="ChEBI" id="CHEBI:18420"/>
    </cofactor>
</comment>
<evidence type="ECO:0000256" key="11">
    <source>
        <dbReference type="ARBA" id="ARBA00022833"/>
    </source>
</evidence>
<keyword evidence="22" id="KW-1185">Reference proteome</keyword>
<gene>
    <name evidence="21" type="ORF">RRG08_033785</name>
</gene>
<dbReference type="GO" id="GO:0006281">
    <property type="term" value="P:DNA repair"/>
    <property type="evidence" value="ECO:0007669"/>
    <property type="project" value="UniProtKB-KW"/>
</dbReference>
<keyword evidence="15" id="KW-0539">Nucleus</keyword>
<evidence type="ECO:0000256" key="18">
    <source>
        <dbReference type="SAM" id="MobiDB-lite"/>
    </source>
</evidence>
<dbReference type="GO" id="GO:0005634">
    <property type="term" value="C:nucleus"/>
    <property type="evidence" value="ECO:0007669"/>
    <property type="project" value="UniProtKB-SubCell"/>
</dbReference>
<proteinExistence type="inferred from homology"/>
<feature type="compositionally biased region" description="Polar residues" evidence="18">
    <location>
        <begin position="716"/>
        <end position="726"/>
    </location>
</feature>
<evidence type="ECO:0000256" key="16">
    <source>
        <dbReference type="ARBA" id="ARBA00044975"/>
    </source>
</evidence>
<keyword evidence="11" id="KW-0862">Zinc</keyword>
<dbReference type="Gene3D" id="3.40.1170.60">
    <property type="match status" value="1"/>
</dbReference>
<comment type="similarity">
    <text evidence="4">Belongs to the DNA polymerase type-Y family.</text>
</comment>
<dbReference type="PANTHER" id="PTHR45873:SF1">
    <property type="entry name" value="DNA POLYMERASE ETA"/>
    <property type="match status" value="1"/>
</dbReference>
<evidence type="ECO:0000256" key="13">
    <source>
        <dbReference type="ARBA" id="ARBA00022843"/>
    </source>
</evidence>
<dbReference type="GO" id="GO:0005657">
    <property type="term" value="C:replication fork"/>
    <property type="evidence" value="ECO:0007669"/>
    <property type="project" value="TreeGrafter"/>
</dbReference>
<dbReference type="InterPro" id="IPR041298">
    <property type="entry name" value="UBZ3"/>
</dbReference>
<dbReference type="FunFam" id="3.40.1170.60:FF:000003">
    <property type="entry name" value="DNA polymerase eta"/>
    <property type="match status" value="1"/>
</dbReference>
<keyword evidence="6" id="KW-0808">Transferase</keyword>
<evidence type="ECO:0000256" key="2">
    <source>
        <dbReference type="ARBA" id="ARBA00001946"/>
    </source>
</evidence>
<dbReference type="InterPro" id="IPR052230">
    <property type="entry name" value="DNA_polymerase_eta"/>
</dbReference>
<dbReference type="GO" id="GO:0003887">
    <property type="term" value="F:DNA-directed DNA polymerase activity"/>
    <property type="evidence" value="ECO:0007669"/>
    <property type="project" value="UniProtKB-EC"/>
</dbReference>
<comment type="subcellular location">
    <subcellularLocation>
        <location evidence="3">Nucleus</location>
    </subcellularLocation>
</comment>
<evidence type="ECO:0000259" key="20">
    <source>
        <dbReference type="PROSITE" id="PS51907"/>
    </source>
</evidence>
<keyword evidence="8" id="KW-0479">Metal-binding</keyword>
<evidence type="ECO:0000256" key="5">
    <source>
        <dbReference type="ARBA" id="ARBA00012417"/>
    </source>
</evidence>
<dbReference type="Pfam" id="PF00817">
    <property type="entry name" value="IMS"/>
    <property type="match status" value="1"/>
</dbReference>
<feature type="domain" description="UmuC" evidence="19">
    <location>
        <begin position="6"/>
        <end position="243"/>
    </location>
</feature>
<protein>
    <recommendedName>
        <fullName evidence="16">DNA polymerase eta</fullName>
        <ecNumber evidence="5">2.7.7.7</ecNumber>
    </recommendedName>
</protein>
<keyword evidence="13" id="KW-0832">Ubl conjugation</keyword>
<evidence type="ECO:0000256" key="9">
    <source>
        <dbReference type="ARBA" id="ARBA00022763"/>
    </source>
</evidence>
<evidence type="ECO:0000256" key="17">
    <source>
        <dbReference type="ARBA" id="ARBA00049244"/>
    </source>
</evidence>
<dbReference type="SUPFAM" id="SSF100879">
    <property type="entry name" value="Lesion bypass DNA polymerase (Y-family), little finger domain"/>
    <property type="match status" value="1"/>
</dbReference>
<evidence type="ECO:0000256" key="8">
    <source>
        <dbReference type="ARBA" id="ARBA00022723"/>
    </source>
</evidence>
<keyword evidence="14" id="KW-0234">DNA repair</keyword>
<dbReference type="PANTHER" id="PTHR45873">
    <property type="entry name" value="DNA POLYMERASE ETA"/>
    <property type="match status" value="1"/>
</dbReference>
<evidence type="ECO:0000256" key="12">
    <source>
        <dbReference type="ARBA" id="ARBA00022842"/>
    </source>
</evidence>
<keyword evidence="9" id="KW-0227">DNA damage</keyword>
<evidence type="ECO:0000256" key="6">
    <source>
        <dbReference type="ARBA" id="ARBA00022679"/>
    </source>
</evidence>
<dbReference type="PROSITE" id="PS50173">
    <property type="entry name" value="UMUC"/>
    <property type="match status" value="1"/>
</dbReference>
<evidence type="ECO:0000256" key="15">
    <source>
        <dbReference type="ARBA" id="ARBA00023242"/>
    </source>
</evidence>
<feature type="region of interest" description="Disordered" evidence="18">
    <location>
        <begin position="716"/>
        <end position="766"/>
    </location>
</feature>
<evidence type="ECO:0000256" key="4">
    <source>
        <dbReference type="ARBA" id="ARBA00010945"/>
    </source>
</evidence>
<comment type="catalytic activity">
    <reaction evidence="17">
        <text>DNA(n) + a 2'-deoxyribonucleoside 5'-triphosphate = DNA(n+1) + diphosphate</text>
        <dbReference type="Rhea" id="RHEA:22508"/>
        <dbReference type="Rhea" id="RHEA-COMP:17339"/>
        <dbReference type="Rhea" id="RHEA-COMP:17340"/>
        <dbReference type="ChEBI" id="CHEBI:33019"/>
        <dbReference type="ChEBI" id="CHEBI:61560"/>
        <dbReference type="ChEBI" id="CHEBI:173112"/>
        <dbReference type="EC" id="2.7.7.7"/>
    </reaction>
</comment>
<evidence type="ECO:0000256" key="1">
    <source>
        <dbReference type="ARBA" id="ARBA00001936"/>
    </source>
</evidence>
<name>A0AAE1ARX5_9GAST</name>
<dbReference type="Pfam" id="PF11799">
    <property type="entry name" value="IMS_C"/>
    <property type="match status" value="1"/>
</dbReference>
<dbReference type="EC" id="2.7.7.7" evidence="5"/>
<sequence length="766" mass="85343">MTERDIVLIDMDCFYVQVEQRLDPSLKGKPCAVVQYKTWKGGGIIAVGYEARKFGVTRQMRGDDAKLKCPDIHLARVPETRGKADLTRYREAGAEVIAVFSKFCSCVERASVDEAYLDITVEVSQRLKALHGNYILPEQITNTFVEGYDHSPEGKTKWLDHIKSNDGEECERRLAVAAAMVEEMRAAVLLETGFTCSAGISHNKMLAKLACGRNKPNKQTVFPLSSVAAVFETLPIPKIRHLGGKLGAFLTDDLHLQHMNDLVKFTEQELQTQCGVKTGSWLFNACRGMESEPVSTRELPKSIGCSKNFRGKEILDTKEKVKFWLSELSKEVSERLNKDKIQNKRTAKSLTVHVRMQHEPGSSSSSSRVCLLARYDAEKLSSDAYALIKQFNTSSSQSLQWTPPLTNLGLSASKFTEQGEFQKISSMFTTQSVYVSQSKDAMPVAEALCQPPGLVDEPGEEMFDSLNSSKTLGVNTTEMQSLRTSCYSVGKGSQLKQSEKDSLVSIKSFFTQTNTHEQKCKNDFLEQSEPVRFDPHVGCHVETEKTSFPDCDKPVVGFFATKMRTAVSSPEKVCDQGSNREPDEQIKNTIENLQVPTSSQTTAYCFNKNNTNDKTYTVSLDPTDSFTTHKDIEVEMKLRDNISIKKQDQNTSMVKRLVDMTPTTSSACDIQSSSHTNSSEDFMECDSCGEMIPIWEMPEHSDYHFALNLQKEVNKTQSVTSSTENILSGKRKNITGSGKRGRGGKKSKGGIRDKSVQPLTAFFSKS</sequence>
<dbReference type="AlphaFoldDB" id="A0AAE1ARX5"/>
<dbReference type="PIRSF" id="PIRSF036603">
    <property type="entry name" value="DPol_eta"/>
    <property type="match status" value="1"/>
</dbReference>
<evidence type="ECO:0000259" key="19">
    <source>
        <dbReference type="PROSITE" id="PS50173"/>
    </source>
</evidence>
<evidence type="ECO:0000313" key="22">
    <source>
        <dbReference type="Proteomes" id="UP001283361"/>
    </source>
</evidence>
<dbReference type="InterPro" id="IPR043128">
    <property type="entry name" value="Rev_trsase/Diguanyl_cyclase"/>
</dbReference>
<dbReference type="GO" id="GO:0009411">
    <property type="term" value="P:response to UV"/>
    <property type="evidence" value="ECO:0007669"/>
    <property type="project" value="UniProtKB-ARBA"/>
</dbReference>
<evidence type="ECO:0000256" key="3">
    <source>
        <dbReference type="ARBA" id="ARBA00004123"/>
    </source>
</evidence>
<dbReference type="EMBL" id="JAWDGP010001311">
    <property type="protein sequence ID" value="KAK3792935.1"/>
    <property type="molecule type" value="Genomic_DNA"/>
</dbReference>
<dbReference type="Gene3D" id="3.30.1490.100">
    <property type="entry name" value="DNA polymerase, Y-family, little finger domain"/>
    <property type="match status" value="1"/>
</dbReference>
<keyword evidence="7" id="KW-0548">Nucleotidyltransferase</keyword>
<keyword evidence="10" id="KW-0863">Zinc-finger</keyword>
<dbReference type="SUPFAM" id="SSF56672">
    <property type="entry name" value="DNA/RNA polymerases"/>
    <property type="match status" value="1"/>
</dbReference>
<feature type="compositionally biased region" description="Basic residues" evidence="18">
    <location>
        <begin position="729"/>
        <end position="749"/>
    </location>
</feature>
<comment type="cofactor">
    <cofactor evidence="1">
        <name>Mn(2+)</name>
        <dbReference type="ChEBI" id="CHEBI:29035"/>
    </cofactor>
</comment>
<evidence type="ECO:0000256" key="14">
    <source>
        <dbReference type="ARBA" id="ARBA00023204"/>
    </source>
</evidence>
<dbReference type="GO" id="GO:0035861">
    <property type="term" value="C:site of double-strand break"/>
    <property type="evidence" value="ECO:0007669"/>
    <property type="project" value="TreeGrafter"/>
</dbReference>
<dbReference type="Gene3D" id="1.10.150.20">
    <property type="entry name" value="5' to 3' exonuclease, C-terminal subdomain"/>
    <property type="match status" value="1"/>
</dbReference>